<proteinExistence type="inferred from homology"/>
<dbReference type="EMBL" id="JAFJZZ010000003">
    <property type="protein sequence ID" value="MBN7773412.1"/>
    <property type="molecule type" value="Genomic_DNA"/>
</dbReference>
<evidence type="ECO:0000256" key="2">
    <source>
        <dbReference type="ARBA" id="ARBA00022448"/>
    </source>
</evidence>
<evidence type="ECO:0000256" key="3">
    <source>
        <dbReference type="ARBA" id="ARBA00022741"/>
    </source>
</evidence>
<dbReference type="PROSITE" id="PS00211">
    <property type="entry name" value="ABC_TRANSPORTER_1"/>
    <property type="match status" value="1"/>
</dbReference>
<dbReference type="PANTHER" id="PTHR42734:SF17">
    <property type="entry name" value="METAL TRANSPORT SYSTEM ATP-BINDING PROTEIN TM_0124-RELATED"/>
    <property type="match status" value="1"/>
</dbReference>
<keyword evidence="2" id="KW-0813">Transport</keyword>
<evidence type="ECO:0000259" key="5">
    <source>
        <dbReference type="PROSITE" id="PS50893"/>
    </source>
</evidence>
<dbReference type="Proteomes" id="UP000664545">
    <property type="component" value="Unassembled WGS sequence"/>
</dbReference>
<evidence type="ECO:0000256" key="4">
    <source>
        <dbReference type="ARBA" id="ARBA00022840"/>
    </source>
</evidence>
<dbReference type="CDD" id="cd03235">
    <property type="entry name" value="ABC_Metallic_Cations"/>
    <property type="match status" value="1"/>
</dbReference>
<organism evidence="6 7">
    <name type="scientific">Clostridium aminobutyricum</name>
    <dbReference type="NCBI Taxonomy" id="33953"/>
    <lineage>
        <taxon>Bacteria</taxon>
        <taxon>Bacillati</taxon>
        <taxon>Bacillota</taxon>
        <taxon>Clostridia</taxon>
        <taxon>Eubacteriales</taxon>
        <taxon>Clostridiaceae</taxon>
        <taxon>Clostridium</taxon>
    </lineage>
</organism>
<dbReference type="PROSITE" id="PS50893">
    <property type="entry name" value="ABC_TRANSPORTER_2"/>
    <property type="match status" value="1"/>
</dbReference>
<comment type="similarity">
    <text evidence="1">Belongs to the ABC transporter superfamily.</text>
</comment>
<accession>A0A939IH93</accession>
<dbReference type="Gene3D" id="3.40.50.300">
    <property type="entry name" value="P-loop containing nucleotide triphosphate hydrolases"/>
    <property type="match status" value="1"/>
</dbReference>
<dbReference type="InterPro" id="IPR050153">
    <property type="entry name" value="Metal_Ion_Import_ABC"/>
</dbReference>
<reference evidence="6" key="1">
    <citation type="submission" date="2021-02" db="EMBL/GenBank/DDBJ databases">
        <title>Abyssanaerobacter marinus gen.nov., sp., nov, anaerobic bacterium isolated from the Onnuri vent field of Indian Ocean and suggestion of Mogibacteriaceae fam. nov., and proposal of reclassification of ambiguous this family's genus member.</title>
        <authorList>
            <person name="Kim Y.J."/>
            <person name="Yang J.-A."/>
        </authorList>
    </citation>
    <scope>NUCLEOTIDE SEQUENCE</scope>
    <source>
        <strain evidence="6">DSM 2634</strain>
    </source>
</reference>
<dbReference type="PANTHER" id="PTHR42734">
    <property type="entry name" value="METAL TRANSPORT SYSTEM ATP-BINDING PROTEIN TM_0124-RELATED"/>
    <property type="match status" value="1"/>
</dbReference>
<keyword evidence="4 6" id="KW-0067">ATP-binding</keyword>
<dbReference type="SUPFAM" id="SSF52540">
    <property type="entry name" value="P-loop containing nucleoside triphosphate hydrolases"/>
    <property type="match status" value="1"/>
</dbReference>
<dbReference type="AlphaFoldDB" id="A0A939IH93"/>
<dbReference type="InterPro" id="IPR027417">
    <property type="entry name" value="P-loop_NTPase"/>
</dbReference>
<dbReference type="InterPro" id="IPR017871">
    <property type="entry name" value="ABC_transporter-like_CS"/>
</dbReference>
<dbReference type="Pfam" id="PF00005">
    <property type="entry name" value="ABC_tran"/>
    <property type="match status" value="1"/>
</dbReference>
<dbReference type="RefSeq" id="WP_206582256.1">
    <property type="nucleotide sequence ID" value="NZ_JAFJZZ010000003.1"/>
</dbReference>
<gene>
    <name evidence="6" type="ORF">JYB65_08560</name>
</gene>
<evidence type="ECO:0000313" key="7">
    <source>
        <dbReference type="Proteomes" id="UP000664545"/>
    </source>
</evidence>
<comment type="caution">
    <text evidence="6">The sequence shown here is derived from an EMBL/GenBank/DDBJ whole genome shotgun (WGS) entry which is preliminary data.</text>
</comment>
<dbReference type="InterPro" id="IPR003593">
    <property type="entry name" value="AAA+_ATPase"/>
</dbReference>
<evidence type="ECO:0000256" key="1">
    <source>
        <dbReference type="ARBA" id="ARBA00005417"/>
    </source>
</evidence>
<feature type="domain" description="ABC transporter" evidence="5">
    <location>
        <begin position="4"/>
        <end position="224"/>
    </location>
</feature>
<dbReference type="GO" id="GO:0016887">
    <property type="term" value="F:ATP hydrolysis activity"/>
    <property type="evidence" value="ECO:0007669"/>
    <property type="project" value="InterPro"/>
</dbReference>
<dbReference type="GO" id="GO:0005524">
    <property type="term" value="F:ATP binding"/>
    <property type="evidence" value="ECO:0007669"/>
    <property type="project" value="UniProtKB-KW"/>
</dbReference>
<keyword evidence="3" id="KW-0547">Nucleotide-binding</keyword>
<evidence type="ECO:0000313" key="6">
    <source>
        <dbReference type="EMBL" id="MBN7773412.1"/>
    </source>
</evidence>
<dbReference type="InterPro" id="IPR003439">
    <property type="entry name" value="ABC_transporter-like_ATP-bd"/>
</dbReference>
<name>A0A939IH93_CLOAM</name>
<protein>
    <submittedName>
        <fullName evidence="6">Metal ABC transporter ATP-binding protein</fullName>
    </submittedName>
</protein>
<dbReference type="SMART" id="SM00382">
    <property type="entry name" value="AAA"/>
    <property type="match status" value="1"/>
</dbReference>
<sequence length="226" mass="24872">MALITCKDLILGYEGKPIIGNLNFEVNDGDYLCILGENGAGKTTLMKNILGISKPIGGSIQFGEGMKQNEIGYIPQQSSAQRDFPATVYEVVLSGCLNSHGSIAFYNAKDKKKVESNLERLGILQLKKRSYRELSGGQQQRVLLARALCATKRVLFLDEPMAGLDPKATQDFYELLKSLNNEGITLVMISHDLRGVKENAKQVLHLENGETFYGNLSEYVGGEEHA</sequence>
<keyword evidence="7" id="KW-1185">Reference proteome</keyword>